<protein>
    <submittedName>
        <fullName evidence="1">Uncharacterized protein</fullName>
    </submittedName>
</protein>
<gene>
    <name evidence="1" type="ORF">S01H1_03822</name>
</gene>
<reference evidence="1" key="1">
    <citation type="journal article" date="2014" name="Front. Microbiol.">
        <title>High frequency of phylogenetically diverse reductive dehalogenase-homologous genes in deep subseafloor sedimentary metagenomes.</title>
        <authorList>
            <person name="Kawai M."/>
            <person name="Futagami T."/>
            <person name="Toyoda A."/>
            <person name="Takaki Y."/>
            <person name="Nishi S."/>
            <person name="Hori S."/>
            <person name="Arai W."/>
            <person name="Tsubouchi T."/>
            <person name="Morono Y."/>
            <person name="Uchiyama I."/>
            <person name="Ito T."/>
            <person name="Fujiyama A."/>
            <person name="Inagaki F."/>
            <person name="Takami H."/>
        </authorList>
    </citation>
    <scope>NUCLEOTIDE SEQUENCE</scope>
    <source>
        <strain evidence="1">Expedition CK06-06</strain>
    </source>
</reference>
<sequence>MKDKYNETIYCSRCRREIADKKDLHLDKRGMVYCTKCHKNQEFREYSNIDETVLGQRTKFTSIKDVDVGQYDNRMG</sequence>
<accession>X0SH57</accession>
<organism evidence="1">
    <name type="scientific">marine sediment metagenome</name>
    <dbReference type="NCBI Taxonomy" id="412755"/>
    <lineage>
        <taxon>unclassified sequences</taxon>
        <taxon>metagenomes</taxon>
        <taxon>ecological metagenomes</taxon>
    </lineage>
</organism>
<proteinExistence type="predicted"/>
<evidence type="ECO:0000313" key="1">
    <source>
        <dbReference type="EMBL" id="GAF80363.1"/>
    </source>
</evidence>
<dbReference type="AlphaFoldDB" id="X0SH57"/>
<comment type="caution">
    <text evidence="1">The sequence shown here is derived from an EMBL/GenBank/DDBJ whole genome shotgun (WGS) entry which is preliminary data.</text>
</comment>
<name>X0SH57_9ZZZZ</name>
<dbReference type="EMBL" id="BARS01002049">
    <property type="protein sequence ID" value="GAF80363.1"/>
    <property type="molecule type" value="Genomic_DNA"/>
</dbReference>